<evidence type="ECO:0000313" key="2">
    <source>
        <dbReference type="Proteomes" id="UP000831562"/>
    </source>
</evidence>
<name>A0A9E7ACW0_9ACTN</name>
<organism evidence="1 2">
    <name type="scientific">Lancefieldella parvula</name>
    <dbReference type="NCBI Taxonomy" id="1382"/>
    <lineage>
        <taxon>Bacteria</taxon>
        <taxon>Bacillati</taxon>
        <taxon>Actinomycetota</taxon>
        <taxon>Coriobacteriia</taxon>
        <taxon>Coriobacteriales</taxon>
        <taxon>Atopobiaceae</taxon>
        <taxon>Lancefieldella</taxon>
    </lineage>
</organism>
<dbReference type="AlphaFoldDB" id="A0A9E7ACW0"/>
<accession>A0A9E7ACW0</accession>
<gene>
    <name evidence="1" type="ORF">M3I19_00865</name>
</gene>
<keyword evidence="1" id="KW-0547">Nucleotide-binding</keyword>
<protein>
    <submittedName>
        <fullName evidence="1">ATP-binding protein</fullName>
    </submittedName>
</protein>
<reference evidence="1" key="1">
    <citation type="submission" date="2022-05" db="EMBL/GenBank/DDBJ databases">
        <title>Using nanopore sequencing to obtain complete genomes from saliva samples.</title>
        <authorList>
            <person name="Baker J.L."/>
        </authorList>
    </citation>
    <scope>NUCLEOTIDE SEQUENCE</scope>
    <source>
        <strain evidence="1">JCVI-JB-Lp32</strain>
    </source>
</reference>
<dbReference type="EMBL" id="CP097092">
    <property type="protein sequence ID" value="UQF78286.1"/>
    <property type="molecule type" value="Genomic_DNA"/>
</dbReference>
<evidence type="ECO:0000313" key="1">
    <source>
        <dbReference type="EMBL" id="UQF78286.1"/>
    </source>
</evidence>
<dbReference type="Proteomes" id="UP000831562">
    <property type="component" value="Chromosome"/>
</dbReference>
<keyword evidence="1" id="KW-0067">ATP-binding</keyword>
<proteinExistence type="predicted"/>
<dbReference type="GO" id="GO:0005524">
    <property type="term" value="F:ATP binding"/>
    <property type="evidence" value="ECO:0007669"/>
    <property type="project" value="UniProtKB-KW"/>
</dbReference>
<sequence>MGVSVLVLGHSGTGKSTSLRNFKPGEIGIFNVAGKPLPFRGKMSKVDHPTYAQMKQSLKANKLKAYVVDDANYLMAFQSFAKANEKGYDKFTSMAVDFEQLLEAANNTNDDTIVYFFMHPDYDDAGRLKPKTIGKMLDNQLCIEGMFPIVLITERDDTGYHFITQTDGSTPAKSPMGMFDDLVIDNDLKEVDSTIRSYWDMKALA</sequence>